<keyword evidence="3" id="KW-1185">Reference proteome</keyword>
<comment type="caution">
    <text evidence="2">The sequence shown here is derived from an EMBL/GenBank/DDBJ whole genome shotgun (WGS) entry which is preliminary data.</text>
</comment>
<organism evidence="2 3">
    <name type="scientific">Agrilactobacillus yilanensis</name>
    <dbReference type="NCBI Taxonomy" id="2485997"/>
    <lineage>
        <taxon>Bacteria</taxon>
        <taxon>Bacillati</taxon>
        <taxon>Bacillota</taxon>
        <taxon>Bacilli</taxon>
        <taxon>Lactobacillales</taxon>
        <taxon>Lactobacillaceae</taxon>
        <taxon>Agrilactobacillus</taxon>
    </lineage>
</organism>
<dbReference type="Pfam" id="PF07554">
    <property type="entry name" value="FIVAR"/>
    <property type="match status" value="4"/>
</dbReference>
<feature type="signal peptide" evidence="1">
    <location>
        <begin position="1"/>
        <end position="41"/>
    </location>
</feature>
<evidence type="ECO:0000313" key="3">
    <source>
        <dbReference type="Proteomes" id="UP001597267"/>
    </source>
</evidence>
<dbReference type="EMBL" id="JBHTOP010000004">
    <property type="protein sequence ID" value="MFD1671046.1"/>
    <property type="molecule type" value="Genomic_DNA"/>
</dbReference>
<evidence type="ECO:0000256" key="1">
    <source>
        <dbReference type="SAM" id="SignalP"/>
    </source>
</evidence>
<keyword evidence="1" id="KW-0732">Signal</keyword>
<accession>A0ABW4J5W5</accession>
<reference evidence="3" key="1">
    <citation type="journal article" date="2019" name="Int. J. Syst. Evol. Microbiol.">
        <title>The Global Catalogue of Microorganisms (GCM) 10K type strain sequencing project: providing services to taxonomists for standard genome sequencing and annotation.</title>
        <authorList>
            <consortium name="The Broad Institute Genomics Platform"/>
            <consortium name="The Broad Institute Genome Sequencing Center for Infectious Disease"/>
            <person name="Wu L."/>
            <person name="Ma J."/>
        </authorList>
    </citation>
    <scope>NUCLEOTIDE SEQUENCE [LARGE SCALE GENOMIC DNA]</scope>
    <source>
        <strain evidence="3">CCM 8896</strain>
    </source>
</reference>
<dbReference type="RefSeq" id="WP_125715016.1">
    <property type="nucleotide sequence ID" value="NZ_JBHTOP010000004.1"/>
</dbReference>
<proteinExistence type="predicted"/>
<gene>
    <name evidence="2" type="ORF">ACFQ5M_02925</name>
</gene>
<dbReference type="Proteomes" id="UP001597267">
    <property type="component" value="Unassembled WGS sequence"/>
</dbReference>
<protein>
    <submittedName>
        <fullName evidence="2">SLAP domain-containing protein</fullName>
    </submittedName>
</protein>
<feature type="chain" id="PRO_5047187329" evidence="1">
    <location>
        <begin position="42"/>
        <end position="742"/>
    </location>
</feature>
<dbReference type="Gene3D" id="1.20.1270.90">
    <property type="entry name" value="AF1782-like"/>
    <property type="match status" value="5"/>
</dbReference>
<evidence type="ECO:0000313" key="2">
    <source>
        <dbReference type="EMBL" id="MFD1671046.1"/>
    </source>
</evidence>
<name>A0ABW4J5W5_9LACO</name>
<sequence>MYKPKHKRPTEVKVNGKVATLAASAVMLATPVLQSVSPAFAAEGTTDSTTEQDADKNEVVKEADSYSVGDLQGLVETVEKLADDGTKETIETPGFTLPSVQVLQGALDEANDVITKNTNTEADATEAYNALNEAQTTYTADSATDKATYDNLQTAIKAGTDATKGKPEAKITALNTAIETAKAIYEAADLTTDTFGSKADAAVSAITAAITDLGDETTDTDDTGVATQDEKDDLKAALDKFEALDEADYTADSYTAAKAVYDNGNKIYTDTDATSEQVNNATTAINTAIDGLVKVVDDSGIATAAEKAVLRQILDKATAIKPAGYTNETYQNLQGAIQAAQSVYLDKEATSNAVNAANANVQTALDDLVAITDGSTTTTTEQTLRNLVTQSETFNLWDYTQASWNTLNHAQVNAKYILSLDNPSQTQLDDAYDYLSDAIDKLVEANDSSALKQLGDLYTQVGRLSASDFTTNSWAKVVTARNAAEVVLEGGFDASVSNVQTAYDNLQTAIKGLVSTDANYSEKTKLSDLYSEVEYYTKGSTVDDVWAAFVTARDNAAAALKSDDSTVIDYMVANDALTEAVTALGDTADTSYIATAAYRDIDGVGKVFFSDNQGIVLYNKPEGKQVKDADGEGRMLANESRWKVMRQATLQDGSSWYEVGKNQWVNARFVMIEEAQIGQIDYLPDMGVNLWVFEPDGLHFTGRRLDNGSQWEMWGSMMINGQQYFNLGANQWVNAEYIAIAE</sequence>